<sequence>MTDSGAFHYSRRHSEKLKSRLVSTECMDTLSRRLTSEEFGVELQCRPAVKQRRSVPLVQTTEKLGCCMKGTRNLSLHCD</sequence>
<comment type="caution">
    <text evidence="1">The sequence shown here is derived from an EMBL/GenBank/DDBJ whole genome shotgun (WGS) entry which is preliminary data.</text>
</comment>
<organism evidence="1 2">
    <name type="scientific">Batillaria attramentaria</name>
    <dbReference type="NCBI Taxonomy" id="370345"/>
    <lineage>
        <taxon>Eukaryota</taxon>
        <taxon>Metazoa</taxon>
        <taxon>Spiralia</taxon>
        <taxon>Lophotrochozoa</taxon>
        <taxon>Mollusca</taxon>
        <taxon>Gastropoda</taxon>
        <taxon>Caenogastropoda</taxon>
        <taxon>Sorbeoconcha</taxon>
        <taxon>Cerithioidea</taxon>
        <taxon>Batillariidae</taxon>
        <taxon>Batillaria</taxon>
    </lineage>
</organism>
<protein>
    <submittedName>
        <fullName evidence="1">Uncharacterized protein</fullName>
    </submittedName>
</protein>
<name>A0ABD0L9E7_9CAEN</name>
<dbReference type="AlphaFoldDB" id="A0ABD0L9E7"/>
<reference evidence="1 2" key="1">
    <citation type="journal article" date="2023" name="Sci. Data">
        <title>Genome assembly of the Korean intertidal mud-creeper Batillaria attramentaria.</title>
        <authorList>
            <person name="Patra A.K."/>
            <person name="Ho P.T."/>
            <person name="Jun S."/>
            <person name="Lee S.J."/>
            <person name="Kim Y."/>
            <person name="Won Y.J."/>
        </authorList>
    </citation>
    <scope>NUCLEOTIDE SEQUENCE [LARGE SCALE GENOMIC DNA]</scope>
    <source>
        <strain evidence="1">Wonlab-2016</strain>
    </source>
</reference>
<evidence type="ECO:0000313" key="1">
    <source>
        <dbReference type="EMBL" id="KAK7496112.1"/>
    </source>
</evidence>
<gene>
    <name evidence="1" type="ORF">BaRGS_00012522</name>
</gene>
<dbReference type="EMBL" id="JACVVK020000069">
    <property type="protein sequence ID" value="KAK7496112.1"/>
    <property type="molecule type" value="Genomic_DNA"/>
</dbReference>
<feature type="non-terminal residue" evidence="1">
    <location>
        <position position="79"/>
    </location>
</feature>
<dbReference type="Proteomes" id="UP001519460">
    <property type="component" value="Unassembled WGS sequence"/>
</dbReference>
<evidence type="ECO:0000313" key="2">
    <source>
        <dbReference type="Proteomes" id="UP001519460"/>
    </source>
</evidence>
<accession>A0ABD0L9E7</accession>
<proteinExistence type="predicted"/>
<keyword evidence="2" id="KW-1185">Reference proteome</keyword>